<dbReference type="Proteomes" id="UP000180280">
    <property type="component" value="Unassembled WGS sequence"/>
</dbReference>
<protein>
    <recommendedName>
        <fullName evidence="3">Radical SAM protein</fullName>
    </recommendedName>
</protein>
<sequence>MDAAQLERELTAMLQDILHGDFMLRHVTPDMRRLSDIALAGNGEPTFSPQFPAAVDAVLRQIDAFGLRGQIRLVVITNGSQMHRSAVQMRSRLGILAIYFT</sequence>
<dbReference type="RefSeq" id="WP_071112337.1">
    <property type="nucleotide sequence ID" value="NZ_MKCS01000001.1"/>
</dbReference>
<keyword evidence="2" id="KW-1185">Reference proteome</keyword>
<name>A0ABX3CEF8_9NEIS</name>
<comment type="caution">
    <text evidence="1">The sequence shown here is derived from an EMBL/GenBank/DDBJ whole genome shotgun (WGS) entry which is preliminary data.</text>
</comment>
<evidence type="ECO:0000313" key="1">
    <source>
        <dbReference type="EMBL" id="OHX20703.1"/>
    </source>
</evidence>
<evidence type="ECO:0008006" key="3">
    <source>
        <dbReference type="Google" id="ProtNLM"/>
    </source>
</evidence>
<evidence type="ECO:0000313" key="2">
    <source>
        <dbReference type="Proteomes" id="UP000180280"/>
    </source>
</evidence>
<proteinExistence type="predicted"/>
<reference evidence="1 2" key="1">
    <citation type="submission" date="2016-09" db="EMBL/GenBank/DDBJ databases">
        <title>Chromobacterium muskegensis sp. nov., an insecticidal bacterium isolated from Sphagnum bogs.</title>
        <authorList>
            <person name="Sparks M.E."/>
            <person name="Blackburn M.B."/>
            <person name="Gundersen-Rindal D.E."/>
            <person name="Mitchell A."/>
            <person name="Farrar R."/>
            <person name="Kuhar D."/>
        </authorList>
    </citation>
    <scope>NUCLEOTIDE SEQUENCE [LARGE SCALE GENOMIC DNA]</scope>
    <source>
        <strain evidence="1 2">14B-1</strain>
    </source>
</reference>
<dbReference type="EMBL" id="MKCT01000013">
    <property type="protein sequence ID" value="OHX20703.1"/>
    <property type="molecule type" value="Genomic_DNA"/>
</dbReference>
<organism evidence="1 2">
    <name type="scientific">Chromobacterium sphagni</name>
    <dbReference type="NCBI Taxonomy" id="1903179"/>
    <lineage>
        <taxon>Bacteria</taxon>
        <taxon>Pseudomonadati</taxon>
        <taxon>Pseudomonadota</taxon>
        <taxon>Betaproteobacteria</taxon>
        <taxon>Neisseriales</taxon>
        <taxon>Chromobacteriaceae</taxon>
        <taxon>Chromobacterium</taxon>
    </lineage>
</organism>
<accession>A0ABX3CEF8</accession>
<gene>
    <name evidence="1" type="ORF">BI344_14380</name>
</gene>